<dbReference type="Proteomes" id="UP000658720">
    <property type="component" value="Unassembled WGS sequence"/>
</dbReference>
<dbReference type="RefSeq" id="WP_194020505.1">
    <property type="nucleotide sequence ID" value="NZ_JADEVV010000047.1"/>
</dbReference>
<protein>
    <submittedName>
        <fullName evidence="1">Uncharacterized protein</fullName>
    </submittedName>
</protein>
<evidence type="ECO:0000313" key="2">
    <source>
        <dbReference type="Proteomes" id="UP000658720"/>
    </source>
</evidence>
<comment type="caution">
    <text evidence="1">The sequence shown here is derived from an EMBL/GenBank/DDBJ whole genome shotgun (WGS) entry which is preliminary data.</text>
</comment>
<sequence>MLQKVKLVIPVGIPPAIALAKSQQLQQHSPLLPLCPPLEVTNPVLFPRADCGNP</sequence>
<gene>
    <name evidence="1" type="ORF">IQ217_14600</name>
</gene>
<dbReference type="EMBL" id="JADEVV010000047">
    <property type="protein sequence ID" value="MBE9255047.1"/>
    <property type="molecule type" value="Genomic_DNA"/>
</dbReference>
<proteinExistence type="predicted"/>
<name>A0ABR9VUN6_9SYNC</name>
<reference evidence="1 2" key="1">
    <citation type="submission" date="2020-10" db="EMBL/GenBank/DDBJ databases">
        <authorList>
            <person name="Castelo-Branco R."/>
            <person name="Eusebio N."/>
            <person name="Adriana R."/>
            <person name="Vieira A."/>
            <person name="Brugerolle De Fraissinette N."/>
            <person name="Rezende De Castro R."/>
            <person name="Schneider M.P."/>
            <person name="Vasconcelos V."/>
            <person name="Leao P.N."/>
        </authorList>
    </citation>
    <scope>NUCLEOTIDE SEQUENCE [LARGE SCALE GENOMIC DNA]</scope>
    <source>
        <strain evidence="1 2">LEGE 00031</strain>
    </source>
</reference>
<keyword evidence="2" id="KW-1185">Reference proteome</keyword>
<organism evidence="1 2">
    <name type="scientific">Synechocystis salina LEGE 00031</name>
    <dbReference type="NCBI Taxonomy" id="1828736"/>
    <lineage>
        <taxon>Bacteria</taxon>
        <taxon>Bacillati</taxon>
        <taxon>Cyanobacteriota</taxon>
        <taxon>Cyanophyceae</taxon>
        <taxon>Synechococcales</taxon>
        <taxon>Merismopediaceae</taxon>
        <taxon>Synechocystis</taxon>
    </lineage>
</organism>
<accession>A0ABR9VUN6</accession>
<evidence type="ECO:0000313" key="1">
    <source>
        <dbReference type="EMBL" id="MBE9255047.1"/>
    </source>
</evidence>